<dbReference type="Gene3D" id="2.40.10.220">
    <property type="entry name" value="predicted glycosyltransferase like domains"/>
    <property type="match status" value="1"/>
</dbReference>
<organism evidence="2 3">
    <name type="scientific">Geomonas anaerohicana</name>
    <dbReference type="NCBI Taxonomy" id="2798583"/>
    <lineage>
        <taxon>Bacteria</taxon>
        <taxon>Pseudomonadati</taxon>
        <taxon>Thermodesulfobacteriota</taxon>
        <taxon>Desulfuromonadia</taxon>
        <taxon>Geobacterales</taxon>
        <taxon>Geobacteraceae</taxon>
        <taxon>Geomonas</taxon>
    </lineage>
</organism>
<protein>
    <submittedName>
        <fullName evidence="2">PilZ domain-containing protein</fullName>
    </submittedName>
</protein>
<evidence type="ECO:0000259" key="1">
    <source>
        <dbReference type="Pfam" id="PF07238"/>
    </source>
</evidence>
<sequence length="137" mass="15840">MEQRRFHRVTYSAPGELDHHDIKYRCRLENVSLRGALISANECLMVPLHETCRLTIPLEPGKEPLTITVSVVHCFFSMVGVKFIGFTGDSELRLLELLKKQTSEPDKLMQEWESLREERSITEEERNGIREPALAIF</sequence>
<comment type="caution">
    <text evidence="2">The sequence shown here is derived from an EMBL/GenBank/DDBJ whole genome shotgun (WGS) entry which is preliminary data.</text>
</comment>
<dbReference type="Proteomes" id="UP000614714">
    <property type="component" value="Unassembled WGS sequence"/>
</dbReference>
<proteinExistence type="predicted"/>
<keyword evidence="3" id="KW-1185">Reference proteome</keyword>
<accession>A0ABS0YH54</accession>
<dbReference type="RefSeq" id="WP_199389734.1">
    <property type="nucleotide sequence ID" value="NZ_JAEMHL010000007.1"/>
</dbReference>
<dbReference type="SUPFAM" id="SSF141371">
    <property type="entry name" value="PilZ domain-like"/>
    <property type="match status" value="1"/>
</dbReference>
<name>A0ABS0YH54_9BACT</name>
<dbReference type="InterPro" id="IPR009875">
    <property type="entry name" value="PilZ_domain"/>
</dbReference>
<feature type="domain" description="PilZ" evidence="1">
    <location>
        <begin position="2"/>
        <end position="98"/>
    </location>
</feature>
<dbReference type="Pfam" id="PF07238">
    <property type="entry name" value="PilZ"/>
    <property type="match status" value="1"/>
</dbReference>
<evidence type="ECO:0000313" key="3">
    <source>
        <dbReference type="Proteomes" id="UP000614714"/>
    </source>
</evidence>
<dbReference type="EMBL" id="JAEMHL010000007">
    <property type="protein sequence ID" value="MBJ6751249.1"/>
    <property type="molecule type" value="Genomic_DNA"/>
</dbReference>
<evidence type="ECO:0000313" key="2">
    <source>
        <dbReference type="EMBL" id="MBJ6751249.1"/>
    </source>
</evidence>
<gene>
    <name evidence="2" type="ORF">JFN91_13600</name>
</gene>
<reference evidence="2 3" key="1">
    <citation type="submission" date="2020-12" db="EMBL/GenBank/DDBJ databases">
        <title>Geomonas sp. Red421, isolated from paddy soil.</title>
        <authorList>
            <person name="Xu Z."/>
            <person name="Zhang Z."/>
            <person name="Masuda Y."/>
            <person name="Itoh H."/>
            <person name="Senoo K."/>
        </authorList>
    </citation>
    <scope>NUCLEOTIDE SEQUENCE [LARGE SCALE GENOMIC DNA]</scope>
    <source>
        <strain evidence="2 3">Red421</strain>
    </source>
</reference>